<dbReference type="GO" id="GO:0005886">
    <property type="term" value="C:plasma membrane"/>
    <property type="evidence" value="ECO:0007669"/>
    <property type="project" value="UniProtKB-SubCell"/>
</dbReference>
<feature type="transmembrane region" description="Helical" evidence="3">
    <location>
        <begin position="83"/>
        <end position="104"/>
    </location>
</feature>
<feature type="transmembrane region" description="Helical" evidence="3">
    <location>
        <begin position="342"/>
        <end position="368"/>
    </location>
</feature>
<evidence type="ECO:0000256" key="2">
    <source>
        <dbReference type="SAM" id="MobiDB-lite"/>
    </source>
</evidence>
<feature type="transmembrane region" description="Helical" evidence="3">
    <location>
        <begin position="257"/>
        <end position="283"/>
    </location>
</feature>
<protein>
    <submittedName>
        <fullName evidence="4">MFS transporter</fullName>
    </submittedName>
</protein>
<dbReference type="SUPFAM" id="SSF103473">
    <property type="entry name" value="MFS general substrate transporter"/>
    <property type="match status" value="1"/>
</dbReference>
<feature type="transmembrane region" description="Helical" evidence="3">
    <location>
        <begin position="413"/>
        <end position="432"/>
    </location>
</feature>
<feature type="transmembrane region" description="Helical" evidence="3">
    <location>
        <begin position="141"/>
        <end position="164"/>
    </location>
</feature>
<feature type="transmembrane region" description="Helical" evidence="3">
    <location>
        <begin position="289"/>
        <end position="307"/>
    </location>
</feature>
<dbReference type="InterPro" id="IPR011701">
    <property type="entry name" value="MFS"/>
</dbReference>
<dbReference type="InterPro" id="IPR052528">
    <property type="entry name" value="Sugar_transport-like"/>
</dbReference>
<feature type="transmembrane region" description="Helical" evidence="3">
    <location>
        <begin position="176"/>
        <end position="195"/>
    </location>
</feature>
<dbReference type="OrthoDB" id="2086294at2"/>
<dbReference type="KEGG" id="pnp:IJ22_31410"/>
<keyword evidence="3" id="KW-0472">Membrane</keyword>
<dbReference type="PANTHER" id="PTHR23526">
    <property type="entry name" value="INTEGRAL MEMBRANE TRANSPORT PROTEIN-RELATED"/>
    <property type="match status" value="1"/>
</dbReference>
<dbReference type="Gene3D" id="1.20.1250.20">
    <property type="entry name" value="MFS general substrate transporter like domains"/>
    <property type="match status" value="1"/>
</dbReference>
<name>A0A0U2VVK2_9BACL</name>
<keyword evidence="3" id="KW-0812">Transmembrane</keyword>
<feature type="transmembrane region" description="Helical" evidence="3">
    <location>
        <begin position="388"/>
        <end position="407"/>
    </location>
</feature>
<evidence type="ECO:0000256" key="3">
    <source>
        <dbReference type="SAM" id="Phobius"/>
    </source>
</evidence>
<reference evidence="4 5" key="2">
    <citation type="journal article" date="2016" name="Genome Announc.">
        <title>Complete Genome Sequences of Two Interactive Moderate Thermophiles, Paenibacillus napthalenovorans 32O-Y and Paenibacillus sp. 32O-W.</title>
        <authorList>
            <person name="Butler R.R.III."/>
            <person name="Wang J."/>
            <person name="Stark B.C."/>
            <person name="Pombert J.F."/>
        </authorList>
    </citation>
    <scope>NUCLEOTIDE SEQUENCE [LARGE SCALE GENOMIC DNA]</scope>
    <source>
        <strain evidence="4 5">32O-Y</strain>
    </source>
</reference>
<feature type="region of interest" description="Disordered" evidence="2">
    <location>
        <begin position="1"/>
        <end position="45"/>
    </location>
</feature>
<dbReference type="EMBL" id="CP013652">
    <property type="protein sequence ID" value="ALS23511.1"/>
    <property type="molecule type" value="Genomic_DNA"/>
</dbReference>
<dbReference type="Pfam" id="PF07690">
    <property type="entry name" value="MFS_1"/>
    <property type="match status" value="1"/>
</dbReference>
<feature type="transmembrane region" description="Helical" evidence="3">
    <location>
        <begin position="53"/>
        <end position="77"/>
    </location>
</feature>
<dbReference type="GO" id="GO:0022857">
    <property type="term" value="F:transmembrane transporter activity"/>
    <property type="evidence" value="ECO:0007669"/>
    <property type="project" value="InterPro"/>
</dbReference>
<feature type="transmembrane region" description="Helical" evidence="3">
    <location>
        <begin position="319"/>
        <end position="336"/>
    </location>
</feature>
<reference evidence="5" key="1">
    <citation type="submission" date="2015-12" db="EMBL/GenBank/DDBJ databases">
        <title>Complete genome sequences of two moderately thermophilic Paenibacillus species.</title>
        <authorList>
            <person name="Butler R.III."/>
            <person name="Wang J."/>
            <person name="Stark B.C."/>
            <person name="Pombert J.-F."/>
        </authorList>
    </citation>
    <scope>NUCLEOTIDE SEQUENCE [LARGE SCALE GENOMIC DNA]</scope>
    <source>
        <strain evidence="5">32O-Y</strain>
    </source>
</reference>
<dbReference type="RefSeq" id="WP_062409436.1">
    <property type="nucleotide sequence ID" value="NZ_CP013652.1"/>
</dbReference>
<dbReference type="InterPro" id="IPR036259">
    <property type="entry name" value="MFS_trans_sf"/>
</dbReference>
<evidence type="ECO:0000256" key="1">
    <source>
        <dbReference type="ARBA" id="ARBA00004651"/>
    </source>
</evidence>
<feature type="transmembrane region" description="Helical" evidence="3">
    <location>
        <begin position="207"/>
        <end position="229"/>
    </location>
</feature>
<gene>
    <name evidence="4" type="ORF">IJ22_31410</name>
</gene>
<feature type="compositionally biased region" description="Basic and acidic residues" evidence="2">
    <location>
        <begin position="21"/>
        <end position="32"/>
    </location>
</feature>
<evidence type="ECO:0000313" key="5">
    <source>
        <dbReference type="Proteomes" id="UP000061660"/>
    </source>
</evidence>
<proteinExistence type="predicted"/>
<accession>A0A0U2VVK2</accession>
<dbReference type="STRING" id="162209.IJ22_31410"/>
<keyword evidence="5" id="KW-1185">Reference proteome</keyword>
<dbReference type="PANTHER" id="PTHR23526:SF2">
    <property type="entry name" value="MAJOR FACILITATOR SUPERFAMILY (MFS) PROFILE DOMAIN-CONTAINING PROTEIN"/>
    <property type="match status" value="1"/>
</dbReference>
<organism evidence="4 5">
    <name type="scientific">Paenibacillus naphthalenovorans</name>
    <dbReference type="NCBI Taxonomy" id="162209"/>
    <lineage>
        <taxon>Bacteria</taxon>
        <taxon>Bacillati</taxon>
        <taxon>Bacillota</taxon>
        <taxon>Bacilli</taxon>
        <taxon>Bacillales</taxon>
        <taxon>Paenibacillaceae</taxon>
        <taxon>Paenibacillus</taxon>
    </lineage>
</organism>
<evidence type="ECO:0000313" key="4">
    <source>
        <dbReference type="EMBL" id="ALS23511.1"/>
    </source>
</evidence>
<dbReference type="CDD" id="cd06174">
    <property type="entry name" value="MFS"/>
    <property type="match status" value="1"/>
</dbReference>
<dbReference type="Proteomes" id="UP000061660">
    <property type="component" value="Chromosome"/>
</dbReference>
<feature type="transmembrane region" description="Helical" evidence="3">
    <location>
        <begin position="116"/>
        <end position="135"/>
    </location>
</feature>
<dbReference type="AlphaFoldDB" id="A0A0U2VVK2"/>
<keyword evidence="3" id="KW-1133">Transmembrane helix</keyword>
<comment type="subcellular location">
    <subcellularLocation>
        <location evidence="1">Cell membrane</location>
        <topology evidence="1">Multi-pass membrane protein</topology>
    </subcellularLocation>
</comment>
<dbReference type="PATRIC" id="fig|162209.4.peg.3361"/>
<sequence length="440" mass="49113">MHTGTKHFPDHWTRKSSKSGAGHEWRQVRREVPGGGGREGSGKSAPLTGQSRLLLTVNGLFAAANALSGVFVNVYLWKAKHDFSVIGWFTLVHHLSMALTFWLAGKWVKEHNKMNCLRTGVAVAALFYLLVLWFGEQSADYYVLLGAVQGLSSGLFWLAFNVVYFEVTDPDNRDRFNGAAGLLGSGAGMIAPWISGFLIVRMQETNGYRLIFTLSLIVFCIGVIVSFFLKKRKTSGNYEWFLTWRCLRQKDTAWRKVGLALMAQGVREGVFGFFIALLVFVHTGSEMKLGNFSLLTSAAALISFMLAGRWLRPEYRPKALLIGAVMLVLIIFPFFWKVDFVTLLMFGIGAAVFYPLYAIPMTSIVFDLIGGDEESVKRREEYIVMRELALNAGRLLGTAVFITVVSLTRSPAAMNWLLLAIGSSPIAAWYWMRKLKADKA</sequence>